<keyword evidence="8" id="KW-0511">Multifunctional enzyme</keyword>
<dbReference type="InterPro" id="IPR036291">
    <property type="entry name" value="NAD(P)-bd_dom_sf"/>
</dbReference>
<dbReference type="InterPro" id="IPR042104">
    <property type="entry name" value="PKS_dehydratase_sf"/>
</dbReference>
<dbReference type="InterPro" id="IPR049391">
    <property type="entry name" value="FAS_pseudo-KR"/>
</dbReference>
<evidence type="ECO:0000259" key="10">
    <source>
        <dbReference type="SMART" id="SM00829"/>
    </source>
</evidence>
<dbReference type="Gene3D" id="3.40.50.720">
    <property type="entry name" value="NAD(P)-binding Rossmann-like Domain"/>
    <property type="match status" value="1"/>
</dbReference>
<keyword evidence="5" id="KW-0560">Oxidoreductase</keyword>
<keyword evidence="12" id="KW-1185">Reference proteome</keyword>
<keyword evidence="3" id="KW-0276">Fatty acid metabolism</keyword>
<dbReference type="InterPro" id="IPR020843">
    <property type="entry name" value="ER"/>
</dbReference>
<evidence type="ECO:0000256" key="4">
    <source>
        <dbReference type="ARBA" id="ARBA00022857"/>
    </source>
</evidence>
<dbReference type="SMART" id="SM00829">
    <property type="entry name" value="PKS_ER"/>
    <property type="match status" value="1"/>
</dbReference>
<dbReference type="GO" id="GO:0016491">
    <property type="term" value="F:oxidoreductase activity"/>
    <property type="evidence" value="ECO:0007669"/>
    <property type="project" value="UniProtKB-KW"/>
</dbReference>
<evidence type="ECO:0000256" key="2">
    <source>
        <dbReference type="ARBA" id="ARBA00022516"/>
    </source>
</evidence>
<dbReference type="PANTHER" id="PTHR43775:SF7">
    <property type="entry name" value="FATTY ACID SYNTHASE"/>
    <property type="match status" value="1"/>
</dbReference>
<dbReference type="CDD" id="cd05195">
    <property type="entry name" value="enoyl_red"/>
    <property type="match status" value="1"/>
</dbReference>
<dbReference type="PANTHER" id="PTHR43775">
    <property type="entry name" value="FATTY ACID SYNTHASE"/>
    <property type="match status" value="1"/>
</dbReference>
<evidence type="ECO:0000256" key="6">
    <source>
        <dbReference type="ARBA" id="ARBA00023098"/>
    </source>
</evidence>
<dbReference type="Gene3D" id="3.40.50.150">
    <property type="entry name" value="Vaccinia Virus protein VP39"/>
    <property type="match status" value="1"/>
</dbReference>
<keyword evidence="6" id="KW-0443">Lipid metabolism</keyword>
<dbReference type="Gene3D" id="1.10.1200.10">
    <property type="entry name" value="ACP-like"/>
    <property type="match status" value="1"/>
</dbReference>
<dbReference type="SUPFAM" id="SSF51735">
    <property type="entry name" value="NAD(P)-binding Rossmann-fold domains"/>
    <property type="match status" value="2"/>
</dbReference>
<feature type="domain" description="Enoyl reductase (ER)" evidence="10">
    <location>
        <begin position="581"/>
        <end position="873"/>
    </location>
</feature>
<evidence type="ECO:0000259" key="9">
    <source>
        <dbReference type="SMART" id="SM00822"/>
    </source>
</evidence>
<dbReference type="SUPFAM" id="SSF50129">
    <property type="entry name" value="GroES-like"/>
    <property type="match status" value="1"/>
</dbReference>
<dbReference type="EMBL" id="BPLQ01001717">
    <property type="protein sequence ID" value="GIX84431.1"/>
    <property type="molecule type" value="Genomic_DNA"/>
</dbReference>
<dbReference type="Pfam" id="PF21149">
    <property type="entry name" value="FAS_pseudo-KR"/>
    <property type="match status" value="1"/>
</dbReference>
<keyword evidence="2" id="KW-0444">Lipid biosynthesis</keyword>
<evidence type="ECO:0000256" key="8">
    <source>
        <dbReference type="ARBA" id="ARBA00023268"/>
    </source>
</evidence>
<dbReference type="GO" id="GO:0004312">
    <property type="term" value="F:fatty acid synthase activity"/>
    <property type="evidence" value="ECO:0007669"/>
    <property type="project" value="TreeGrafter"/>
</dbReference>
<dbReference type="Pfam" id="PF08659">
    <property type="entry name" value="KR"/>
    <property type="match status" value="1"/>
</dbReference>
<dbReference type="Gene3D" id="3.90.180.10">
    <property type="entry name" value="Medium-chain alcohol dehydrogenases, catalytic domain"/>
    <property type="match status" value="1"/>
</dbReference>
<comment type="caution">
    <text evidence="11">The sequence shown here is derived from an EMBL/GenBank/DDBJ whole genome shotgun (WGS) entry which is preliminary data.</text>
</comment>
<keyword evidence="1" id="KW-0596">Phosphopantetheine</keyword>
<evidence type="ECO:0000256" key="5">
    <source>
        <dbReference type="ARBA" id="ARBA00023002"/>
    </source>
</evidence>
<dbReference type="SUPFAM" id="SSF47336">
    <property type="entry name" value="ACP-like"/>
    <property type="match status" value="1"/>
</dbReference>
<evidence type="ECO:0000256" key="3">
    <source>
        <dbReference type="ARBA" id="ARBA00022832"/>
    </source>
</evidence>
<evidence type="ECO:0000313" key="11">
    <source>
        <dbReference type="EMBL" id="GIX84431.1"/>
    </source>
</evidence>
<dbReference type="Proteomes" id="UP001054837">
    <property type="component" value="Unassembled WGS sequence"/>
</dbReference>
<evidence type="ECO:0000256" key="1">
    <source>
        <dbReference type="ARBA" id="ARBA00022450"/>
    </source>
</evidence>
<dbReference type="InterPro" id="IPR050091">
    <property type="entry name" value="PKS_NRPS_Biosynth_Enz"/>
</dbReference>
<keyword evidence="7" id="KW-0275">Fatty acid biosynthesis</keyword>
<protein>
    <submittedName>
        <fullName evidence="11">Fatty acid synthase</fullName>
    </submittedName>
</protein>
<feature type="domain" description="Ketoreductase" evidence="9">
    <location>
        <begin position="900"/>
        <end position="1081"/>
    </location>
</feature>
<gene>
    <name evidence="11" type="primary">FASN</name>
    <name evidence="11" type="ORF">CDAR_771</name>
</gene>
<dbReference type="InterPro" id="IPR029063">
    <property type="entry name" value="SAM-dependent_MTases_sf"/>
</dbReference>
<dbReference type="Pfam" id="PF00550">
    <property type="entry name" value="PP-binding"/>
    <property type="match status" value="1"/>
</dbReference>
<name>A0AAV4NL26_9ARAC</name>
<evidence type="ECO:0000256" key="7">
    <source>
        <dbReference type="ARBA" id="ARBA00023160"/>
    </source>
</evidence>
<sequence>MDISGHFEITEGKSVVAIGEVRLLENSVFNEISLQINEDSKALASKSIYDELRIVGFEVGPAFQGLSKVDVEGTSGLVLWQDKWIPFLESLLLFFGVTTKDNEICLMSEVASLKIDPHLLRRAASENVSSIALPVNYKKHIRKCCSIGIELSNAHLDHVVHQEITDEPVLEQYKFVPYEISYTPSEQLNSELSCYLFACNELMRNIGNELDLDVEQFLFPNETKTDFGRTFPENNSLLTALKATYDDLSSNGRSKHNILSTYMSDIGKDLLNNILVNEDTLNMFLEIVLENSSEKLSVVELNHDFPIIITPASHVMAKYALPRFRRSTLLAEKPLLESLEDHGIRELTPTQGLHECHNADLVIGSFMSGTQTELVNLCRTLSSLVKMGGFVLLFYKNGVNQAEKFLNVILQQEIPLQFKLTLEETIQEKNLEIVSRISDPFSGIAYLLRKKVVPTSHVIVEVSGESYNWVEQVRTELYENECERVWLVAQDGSTNGIVGLVNCLRKEPGGDQIRCIFLCEVERASSAPLFDFSHPFYQHLVAKDLMMNIWKDGSWGSFRNILIKNKKQIGDIENSYLNVQKTSDSFSFQYLESNVKPALQKNKILVHTCYASLNGCFSRIEERDASVFGFSGLQEVTGRRVFGVAHAMAASTAILLDPTACLDVLDRWSLEEAASIPAAYITAYIALVERVRLCTGEAVLVQGGVIGLAAVRIALTRKCQVFIAVRSKEEEKLLKQICSFIPEKNIGYLQSSLFKLHILKSTDWAGVDVILNEFSSDQIMLSQRLINERGRFVNIGRSDGTQTMVPWNLLKCAEYHTACLDEFVDDPEAVMALLREGISSGEVQPLPRAVFDRNETEEAFRFSTEGIHMKEILLKLRDEMGQVLHTKQPLLNRTYFRNEGMYIIVGGLGGLGLELARWLLGRGAGHVILTSRTGPTTPYRHWCLRRWKEQGADVRVSTLNVTNRKQAEQLLNDVALTAPVAGIFNVGMVQKGDFMNIMSEEEFAESCAPKVMGTRHLDELSRVMCSQLEHFVCFSSIASCRGIAGSSSYGFANAVMDRICEQRSIEGLPALSVQWGYIGQAGIAHRYMSDDVVIDGMALQTVRSCMKTLDYFLSSHDCPVVTSYVTSIQMRMSVRENALTQIAKILGTEDISMLNANRTLSEMGVDSLLKVELMHVIEYYCDISLTAPQLERMKVGDIKALFETDPS</sequence>
<dbReference type="InterPro" id="IPR011032">
    <property type="entry name" value="GroES-like_sf"/>
</dbReference>
<dbReference type="InterPro" id="IPR013968">
    <property type="entry name" value="PKS_KR"/>
</dbReference>
<proteinExistence type="predicted"/>
<reference evidence="11 12" key="1">
    <citation type="submission" date="2021-06" db="EMBL/GenBank/DDBJ databases">
        <title>Caerostris darwini draft genome.</title>
        <authorList>
            <person name="Kono N."/>
            <person name="Arakawa K."/>
        </authorList>
    </citation>
    <scope>NUCLEOTIDE SEQUENCE [LARGE SCALE GENOMIC DNA]</scope>
</reference>
<evidence type="ECO:0000313" key="12">
    <source>
        <dbReference type="Proteomes" id="UP001054837"/>
    </source>
</evidence>
<dbReference type="InterPro" id="IPR036736">
    <property type="entry name" value="ACP-like_sf"/>
</dbReference>
<dbReference type="InterPro" id="IPR009081">
    <property type="entry name" value="PP-bd_ACP"/>
</dbReference>
<dbReference type="SMART" id="SM00822">
    <property type="entry name" value="PKS_KR"/>
    <property type="match status" value="1"/>
</dbReference>
<organism evidence="11 12">
    <name type="scientific">Caerostris darwini</name>
    <dbReference type="NCBI Taxonomy" id="1538125"/>
    <lineage>
        <taxon>Eukaryota</taxon>
        <taxon>Metazoa</taxon>
        <taxon>Ecdysozoa</taxon>
        <taxon>Arthropoda</taxon>
        <taxon>Chelicerata</taxon>
        <taxon>Arachnida</taxon>
        <taxon>Araneae</taxon>
        <taxon>Araneomorphae</taxon>
        <taxon>Entelegynae</taxon>
        <taxon>Araneoidea</taxon>
        <taxon>Araneidae</taxon>
        <taxon>Caerostris</taxon>
    </lineage>
</organism>
<accession>A0AAV4NL26</accession>
<dbReference type="AlphaFoldDB" id="A0AAV4NL26"/>
<dbReference type="GO" id="GO:0006633">
    <property type="term" value="P:fatty acid biosynthetic process"/>
    <property type="evidence" value="ECO:0007669"/>
    <property type="project" value="UniProtKB-KW"/>
</dbReference>
<dbReference type="InterPro" id="IPR057326">
    <property type="entry name" value="KR_dom"/>
</dbReference>
<keyword evidence="4" id="KW-0521">NADP</keyword>
<dbReference type="Gene3D" id="3.10.129.110">
    <property type="entry name" value="Polyketide synthase dehydratase"/>
    <property type="match status" value="1"/>
</dbReference>